<organism evidence="1 2">
    <name type="scientific">Xenoophorus captivus</name>
    <dbReference type="NCBI Taxonomy" id="1517983"/>
    <lineage>
        <taxon>Eukaryota</taxon>
        <taxon>Metazoa</taxon>
        <taxon>Chordata</taxon>
        <taxon>Craniata</taxon>
        <taxon>Vertebrata</taxon>
        <taxon>Euteleostomi</taxon>
        <taxon>Actinopterygii</taxon>
        <taxon>Neopterygii</taxon>
        <taxon>Teleostei</taxon>
        <taxon>Neoteleostei</taxon>
        <taxon>Acanthomorphata</taxon>
        <taxon>Ovalentaria</taxon>
        <taxon>Atherinomorphae</taxon>
        <taxon>Cyprinodontiformes</taxon>
        <taxon>Goodeidae</taxon>
        <taxon>Xenoophorus</taxon>
    </lineage>
</organism>
<proteinExistence type="predicted"/>
<comment type="caution">
    <text evidence="1">The sequence shown here is derived from an EMBL/GenBank/DDBJ whole genome shotgun (WGS) entry which is preliminary data.</text>
</comment>
<sequence>MRRTKFECLLDKMTQLQAEAENEIDTTSYYWPDGRSDSWPTDSLRKRAREPLLQMFSLTPGAWRMQLPPCQCS</sequence>
<keyword evidence="2" id="KW-1185">Reference proteome</keyword>
<dbReference type="Proteomes" id="UP001434883">
    <property type="component" value="Unassembled WGS sequence"/>
</dbReference>
<evidence type="ECO:0000313" key="1">
    <source>
        <dbReference type="EMBL" id="MEQ2203822.1"/>
    </source>
</evidence>
<reference evidence="1 2" key="1">
    <citation type="submission" date="2021-06" db="EMBL/GenBank/DDBJ databases">
        <authorList>
            <person name="Palmer J.M."/>
        </authorList>
    </citation>
    <scope>NUCLEOTIDE SEQUENCE [LARGE SCALE GENOMIC DNA]</scope>
    <source>
        <strain evidence="1 2">XC_2019</strain>
        <tissue evidence="1">Muscle</tissue>
    </source>
</reference>
<name>A0ABV0R6U0_9TELE</name>
<protein>
    <submittedName>
        <fullName evidence="1">Uncharacterized protein</fullName>
    </submittedName>
</protein>
<evidence type="ECO:0000313" key="2">
    <source>
        <dbReference type="Proteomes" id="UP001434883"/>
    </source>
</evidence>
<accession>A0ABV0R6U0</accession>
<dbReference type="EMBL" id="JAHRIN010035034">
    <property type="protein sequence ID" value="MEQ2203822.1"/>
    <property type="molecule type" value="Genomic_DNA"/>
</dbReference>
<feature type="non-terminal residue" evidence="1">
    <location>
        <position position="73"/>
    </location>
</feature>
<gene>
    <name evidence="1" type="ORF">XENOCAPTIV_004076</name>
</gene>